<dbReference type="AlphaFoldDB" id="B5YC11"/>
<accession>B5YC11</accession>
<dbReference type="KEGG" id="dth:DICTH_0236"/>
<evidence type="ECO:0000313" key="1">
    <source>
        <dbReference type="EMBL" id="ACI19669.1"/>
    </source>
</evidence>
<dbReference type="EMBL" id="CP001146">
    <property type="protein sequence ID" value="ACI19669.1"/>
    <property type="molecule type" value="Genomic_DNA"/>
</dbReference>
<evidence type="ECO:0000313" key="2">
    <source>
        <dbReference type="Proteomes" id="UP000001733"/>
    </source>
</evidence>
<proteinExistence type="predicted"/>
<sequence length="50" mass="5887">MVLIISGALIGFLEIFNFKGRKEGKRILPIFAKQVIEGLIWKKYEYYHNT</sequence>
<name>B5YC11_DICT6</name>
<dbReference type="PaxDb" id="309799-DICTH_0236"/>
<reference evidence="1 2" key="1">
    <citation type="journal article" date="2014" name="Genome Announc.">
        <title>Complete Genome Sequence of the Extreme Thermophile Dictyoglomus thermophilum H-6-12.</title>
        <authorList>
            <person name="Coil D.A."/>
            <person name="Badger J.H."/>
            <person name="Forberger H.C."/>
            <person name="Riggs F."/>
            <person name="Madupu R."/>
            <person name="Fedorova N."/>
            <person name="Ward N."/>
            <person name="Robb F.T."/>
            <person name="Eisen J.A."/>
        </authorList>
    </citation>
    <scope>NUCLEOTIDE SEQUENCE [LARGE SCALE GENOMIC DNA]</scope>
    <source>
        <strain evidence="2">ATCC 35947 / DSM 3960 / H-6-12</strain>
    </source>
</reference>
<dbReference type="HOGENOM" id="CLU_3117227_0_0_0"/>
<dbReference type="Proteomes" id="UP000001733">
    <property type="component" value="Chromosome"/>
</dbReference>
<keyword evidence="2" id="KW-1185">Reference proteome</keyword>
<gene>
    <name evidence="1" type="ordered locus">DICTH_0236</name>
</gene>
<protein>
    <submittedName>
        <fullName evidence="1">Uncharacterized protein</fullName>
    </submittedName>
</protein>
<organism evidence="1 2">
    <name type="scientific">Dictyoglomus thermophilum (strain ATCC 35947 / DSM 3960 / H-6-12)</name>
    <dbReference type="NCBI Taxonomy" id="309799"/>
    <lineage>
        <taxon>Bacteria</taxon>
        <taxon>Pseudomonadati</taxon>
        <taxon>Dictyoglomota</taxon>
        <taxon>Dictyoglomia</taxon>
        <taxon>Dictyoglomales</taxon>
        <taxon>Dictyoglomaceae</taxon>
        <taxon>Dictyoglomus</taxon>
    </lineage>
</organism>